<dbReference type="EMBL" id="ADBL01000904">
    <property type="status" value="NOT_ANNOTATED_CDS"/>
    <property type="molecule type" value="Genomic_DNA"/>
</dbReference>
<evidence type="ECO:0000313" key="7">
    <source>
        <dbReference type="EMBL" id="KLU84771.1"/>
    </source>
</evidence>
<protein>
    <recommendedName>
        <fullName evidence="6">Xylanolytic transcriptional activator regulatory domain-containing protein</fullName>
    </recommendedName>
</protein>
<evidence type="ECO:0000256" key="1">
    <source>
        <dbReference type="ARBA" id="ARBA00004123"/>
    </source>
</evidence>
<reference evidence="7" key="3">
    <citation type="submission" date="2011-03" db="EMBL/GenBank/DDBJ databases">
        <title>Annotation of Magnaporthe poae ATCC 64411.</title>
        <authorList>
            <person name="Ma L.-J."/>
            <person name="Dead R."/>
            <person name="Young S.K."/>
            <person name="Zeng Q."/>
            <person name="Gargeya S."/>
            <person name="Fitzgerald M."/>
            <person name="Haas B."/>
            <person name="Abouelleil A."/>
            <person name="Alvarado L."/>
            <person name="Arachchi H.M."/>
            <person name="Berlin A."/>
            <person name="Brown A."/>
            <person name="Chapman S.B."/>
            <person name="Chen Z."/>
            <person name="Dunbar C."/>
            <person name="Freedman E."/>
            <person name="Gearin G."/>
            <person name="Gellesch M."/>
            <person name="Goldberg J."/>
            <person name="Griggs A."/>
            <person name="Gujja S."/>
            <person name="Heiman D."/>
            <person name="Howarth C."/>
            <person name="Larson L."/>
            <person name="Lui A."/>
            <person name="MacDonald P.J.P."/>
            <person name="Mehta T."/>
            <person name="Montmayeur A."/>
            <person name="Murphy C."/>
            <person name="Neiman D."/>
            <person name="Pearson M."/>
            <person name="Priest M."/>
            <person name="Roberts A."/>
            <person name="Saif S."/>
            <person name="Shea T."/>
            <person name="Shenoy N."/>
            <person name="Sisk P."/>
            <person name="Stolte C."/>
            <person name="Sykes S."/>
            <person name="Yandava C."/>
            <person name="Wortman J."/>
            <person name="Nusbaum C."/>
            <person name="Birren B."/>
        </authorList>
    </citation>
    <scope>NUCLEOTIDE SEQUENCE</scope>
    <source>
        <strain evidence="7">ATCC 64411</strain>
    </source>
</reference>
<keyword evidence="5" id="KW-0539">Nucleus</keyword>
<evidence type="ECO:0000256" key="3">
    <source>
        <dbReference type="ARBA" id="ARBA00023125"/>
    </source>
</evidence>
<dbReference type="InterPro" id="IPR050987">
    <property type="entry name" value="AtrR-like"/>
</dbReference>
<proteinExistence type="predicted"/>
<reference evidence="9" key="1">
    <citation type="submission" date="2010-05" db="EMBL/GenBank/DDBJ databases">
        <title>The genome sequence of Magnaporthe poae strain ATCC 64411.</title>
        <authorList>
            <person name="Ma L.-J."/>
            <person name="Dead R."/>
            <person name="Young S."/>
            <person name="Zeng Q."/>
            <person name="Koehrsen M."/>
            <person name="Alvarado L."/>
            <person name="Berlin A."/>
            <person name="Chapman S.B."/>
            <person name="Chen Z."/>
            <person name="Freedman E."/>
            <person name="Gellesch M."/>
            <person name="Goldberg J."/>
            <person name="Griggs A."/>
            <person name="Gujja S."/>
            <person name="Heilman E.R."/>
            <person name="Heiman D."/>
            <person name="Hepburn T."/>
            <person name="Howarth C."/>
            <person name="Jen D."/>
            <person name="Larson L."/>
            <person name="Mehta T."/>
            <person name="Neiman D."/>
            <person name="Pearson M."/>
            <person name="Roberts A."/>
            <person name="Saif S."/>
            <person name="Shea T."/>
            <person name="Shenoy N."/>
            <person name="Sisk P."/>
            <person name="Stolte C."/>
            <person name="Sykes S."/>
            <person name="Walk T."/>
            <person name="White J."/>
            <person name="Yandava C."/>
            <person name="Haas B."/>
            <person name="Nusbaum C."/>
            <person name="Birren B."/>
        </authorList>
    </citation>
    <scope>NUCLEOTIDE SEQUENCE [LARGE SCALE GENOMIC DNA]</scope>
    <source>
        <strain evidence="9">ATCC 64411 / 73-15</strain>
    </source>
</reference>
<dbReference type="EnsemblFungi" id="MAPG_03807T0">
    <property type="protein sequence ID" value="MAPG_03807T0"/>
    <property type="gene ID" value="MAPG_03807"/>
</dbReference>
<evidence type="ECO:0000256" key="4">
    <source>
        <dbReference type="ARBA" id="ARBA00023163"/>
    </source>
</evidence>
<evidence type="ECO:0000313" key="9">
    <source>
        <dbReference type="Proteomes" id="UP000011715"/>
    </source>
</evidence>
<keyword evidence="4" id="KW-0804">Transcription</keyword>
<dbReference type="VEuPathDB" id="FungiDB:MAPG_03807"/>
<gene>
    <name evidence="7" type="ORF">MAPG_03807</name>
</gene>
<evidence type="ECO:0000256" key="2">
    <source>
        <dbReference type="ARBA" id="ARBA00023015"/>
    </source>
</evidence>
<dbReference type="SMART" id="SM00906">
    <property type="entry name" value="Fungal_trans"/>
    <property type="match status" value="1"/>
</dbReference>
<reference evidence="8" key="4">
    <citation type="journal article" date="2015" name="G3 (Bethesda)">
        <title>Genome sequences of three phytopathogenic species of the Magnaporthaceae family of fungi.</title>
        <authorList>
            <person name="Okagaki L.H."/>
            <person name="Nunes C.C."/>
            <person name="Sailsbery J."/>
            <person name="Clay B."/>
            <person name="Brown D."/>
            <person name="John T."/>
            <person name="Oh Y."/>
            <person name="Young N."/>
            <person name="Fitzgerald M."/>
            <person name="Haas B.J."/>
            <person name="Zeng Q."/>
            <person name="Young S."/>
            <person name="Adiconis X."/>
            <person name="Fan L."/>
            <person name="Levin J.Z."/>
            <person name="Mitchell T.K."/>
            <person name="Okubara P.A."/>
            <person name="Farman M.L."/>
            <person name="Kohn L.M."/>
            <person name="Birren B."/>
            <person name="Ma L.-J."/>
            <person name="Dean R.A."/>
        </authorList>
    </citation>
    <scope>NUCLEOTIDE SEQUENCE</scope>
    <source>
        <strain evidence="8">ATCC 64411 / 73-15</strain>
    </source>
</reference>
<dbReference type="GO" id="GO:0003700">
    <property type="term" value="F:DNA-binding transcription factor activity"/>
    <property type="evidence" value="ECO:0007669"/>
    <property type="project" value="InterPro"/>
</dbReference>
<dbReference type="GO" id="GO:0008270">
    <property type="term" value="F:zinc ion binding"/>
    <property type="evidence" value="ECO:0007669"/>
    <property type="project" value="InterPro"/>
</dbReference>
<dbReference type="STRING" id="644358.A0A0C4DV08"/>
<dbReference type="eggNOG" id="ENOG502RVEJ">
    <property type="taxonomic scope" value="Eukaryota"/>
</dbReference>
<dbReference type="EMBL" id="GL876968">
    <property type="protein sequence ID" value="KLU84771.1"/>
    <property type="molecule type" value="Genomic_DNA"/>
</dbReference>
<dbReference type="Proteomes" id="UP000011715">
    <property type="component" value="Unassembled WGS sequence"/>
</dbReference>
<dbReference type="GO" id="GO:0005634">
    <property type="term" value="C:nucleus"/>
    <property type="evidence" value="ECO:0007669"/>
    <property type="project" value="UniProtKB-SubCell"/>
</dbReference>
<comment type="subcellular location">
    <subcellularLocation>
        <location evidence="1">Nucleus</location>
    </subcellularLocation>
</comment>
<dbReference type="GO" id="GO:0003677">
    <property type="term" value="F:DNA binding"/>
    <property type="evidence" value="ECO:0007669"/>
    <property type="project" value="UniProtKB-KW"/>
</dbReference>
<reference evidence="8" key="5">
    <citation type="submission" date="2015-06" db="UniProtKB">
        <authorList>
            <consortium name="EnsemblFungi"/>
        </authorList>
    </citation>
    <scope>IDENTIFICATION</scope>
    <source>
        <strain evidence="8">ATCC 64411</strain>
    </source>
</reference>
<evidence type="ECO:0000313" key="8">
    <source>
        <dbReference type="EnsemblFungi" id="MAPG_03807T0"/>
    </source>
</evidence>
<sequence length="406" mass="43220">MAMAVFMRLSADSQAAAMLLSIAVRMQHAIGLGIGANGRGRFYTAEEEEGEKDGQRLLWATVILDADMSAGSGLPPARADLDNITLNPPRFTGSHYKDVIFALRAELARIQARVGAHLVDPNEAALAALGLELDSWALQTPFNGMLDSKDLPGPAGCSGDADNVPTLMLKLAYFNCRSMICWAFARLVATEAAQAGEPIDTPDDRAAGHRRTARQVSRATLRSLPQFPRRSFTSLWTALRYPVSASVALLAILTGDPANPEAKDDLPLLASFVSFLQSMVVHEGGAGCDLQKMLDGISKMEKVARDAVAAASLAPTMPVDPSLWPLAVASGRTGKAIGQLLACKAYHPMYVAQSFMGNTVTLDNDAARQLAEIVGIPWGESGYGPFVPDSLMPATYGFRFEAGSPA</sequence>
<evidence type="ECO:0000259" key="6">
    <source>
        <dbReference type="SMART" id="SM00906"/>
    </source>
</evidence>
<dbReference type="OrthoDB" id="3266505at2759"/>
<keyword evidence="2" id="KW-0805">Transcription regulation</keyword>
<keyword evidence="3" id="KW-0238">DNA-binding</keyword>
<dbReference type="CDD" id="cd12148">
    <property type="entry name" value="fungal_TF_MHR"/>
    <property type="match status" value="1"/>
</dbReference>
<keyword evidence="9" id="KW-1185">Reference proteome</keyword>
<dbReference type="AlphaFoldDB" id="A0A0C4DV08"/>
<dbReference type="GO" id="GO:0006351">
    <property type="term" value="P:DNA-templated transcription"/>
    <property type="evidence" value="ECO:0007669"/>
    <property type="project" value="InterPro"/>
</dbReference>
<dbReference type="PANTHER" id="PTHR46910">
    <property type="entry name" value="TRANSCRIPTION FACTOR PDR1"/>
    <property type="match status" value="1"/>
</dbReference>
<reference evidence="7" key="2">
    <citation type="submission" date="2010-05" db="EMBL/GenBank/DDBJ databases">
        <title>The Genome Sequence of Magnaporthe poae strain ATCC 64411.</title>
        <authorList>
            <consortium name="The Broad Institute Genome Sequencing Platform"/>
            <consortium name="Broad Institute Genome Sequencing Center for Infectious Disease"/>
            <person name="Ma L.-J."/>
            <person name="Dead R."/>
            <person name="Young S."/>
            <person name="Zeng Q."/>
            <person name="Koehrsen M."/>
            <person name="Alvarado L."/>
            <person name="Berlin A."/>
            <person name="Chapman S.B."/>
            <person name="Chen Z."/>
            <person name="Freedman E."/>
            <person name="Gellesch M."/>
            <person name="Goldberg J."/>
            <person name="Griggs A."/>
            <person name="Gujja S."/>
            <person name="Heilman E.R."/>
            <person name="Heiman D."/>
            <person name="Hepburn T."/>
            <person name="Howarth C."/>
            <person name="Jen D."/>
            <person name="Larson L."/>
            <person name="Mehta T."/>
            <person name="Neiman D."/>
            <person name="Pearson M."/>
            <person name="Roberts A."/>
            <person name="Saif S."/>
            <person name="Shea T."/>
            <person name="Shenoy N."/>
            <person name="Sisk P."/>
            <person name="Stolte C."/>
            <person name="Sykes S."/>
            <person name="Walk T."/>
            <person name="White J."/>
            <person name="Yandava C."/>
            <person name="Haas B."/>
            <person name="Nusbaum C."/>
            <person name="Birren B."/>
        </authorList>
    </citation>
    <scope>NUCLEOTIDE SEQUENCE</scope>
    <source>
        <strain evidence="7">ATCC 64411</strain>
    </source>
</reference>
<name>A0A0C4DV08_MAGP6</name>
<organism evidence="8 9">
    <name type="scientific">Magnaporthiopsis poae (strain ATCC 64411 / 73-15)</name>
    <name type="common">Kentucky bluegrass fungus</name>
    <name type="synonym">Magnaporthe poae</name>
    <dbReference type="NCBI Taxonomy" id="644358"/>
    <lineage>
        <taxon>Eukaryota</taxon>
        <taxon>Fungi</taxon>
        <taxon>Dikarya</taxon>
        <taxon>Ascomycota</taxon>
        <taxon>Pezizomycotina</taxon>
        <taxon>Sordariomycetes</taxon>
        <taxon>Sordariomycetidae</taxon>
        <taxon>Magnaporthales</taxon>
        <taxon>Magnaporthaceae</taxon>
        <taxon>Magnaporthiopsis</taxon>
    </lineage>
</organism>
<evidence type="ECO:0000256" key="5">
    <source>
        <dbReference type="ARBA" id="ARBA00023242"/>
    </source>
</evidence>
<accession>A0A0C4DV08</accession>
<feature type="domain" description="Xylanolytic transcriptional activator regulatory" evidence="6">
    <location>
        <begin position="16"/>
        <end position="95"/>
    </location>
</feature>
<dbReference type="InterPro" id="IPR007219">
    <property type="entry name" value="XnlR_reg_dom"/>
</dbReference>
<dbReference type="PANTHER" id="PTHR46910:SF37">
    <property type="entry name" value="ZN(II)2CYS6 TRANSCRIPTION FACTOR (EUROFUNG)"/>
    <property type="match status" value="1"/>
</dbReference>